<evidence type="ECO:0000313" key="1">
    <source>
        <dbReference type="EMBL" id="CAD58559.1"/>
    </source>
</evidence>
<keyword evidence="1" id="KW-0614">Plasmid</keyword>
<protein>
    <submittedName>
        <fullName evidence="1">Replication protein</fullName>
    </submittedName>
</protein>
<dbReference type="GO" id="GO:0004519">
    <property type="term" value="F:endonuclease activity"/>
    <property type="evidence" value="ECO:0007669"/>
    <property type="project" value="UniProtKB-KW"/>
</dbReference>
<dbReference type="AlphaFoldDB" id="Q70W73"/>
<organism evidence="1">
    <name type="scientific">Yersinia enterocolitica</name>
    <dbReference type="NCBI Taxonomy" id="630"/>
    <lineage>
        <taxon>Bacteria</taxon>
        <taxon>Pseudomonadati</taxon>
        <taxon>Pseudomonadota</taxon>
        <taxon>Gammaproteobacteria</taxon>
        <taxon>Enterobacterales</taxon>
        <taxon>Yersiniaceae</taxon>
        <taxon>Yersinia</taxon>
    </lineage>
</organism>
<keyword evidence="1" id="KW-0540">Nuclease</keyword>
<reference evidence="1" key="1">
    <citation type="journal article" date="2003" name="Microbiology">
        <title>A cryptic plasmid of Yersinia enterocolitica encodes a conjugative transfer system related to the regions of CloDF13 Mob and IncX Pil.</title>
        <authorList>
            <person name="Strauch E."/>
            <person name="Goelz G."/>
            <person name="Knabner D."/>
            <person name="Konietzny A."/>
            <person name="Lanka E."/>
            <person name="Appel B."/>
        </authorList>
    </citation>
    <scope>NUCLEOTIDE SEQUENCE</scope>
    <source>
        <plasmid evidence="1">p29930</plasmid>
    </source>
</reference>
<sequence>MRNLTQPPHTAISAGGCE</sequence>
<gene>
    <name evidence="1" type="primary">repB</name>
</gene>
<dbReference type="EMBL" id="AJ519722">
    <property type="protein sequence ID" value="CAD58559.1"/>
    <property type="molecule type" value="Genomic_DNA"/>
</dbReference>
<geneLocation type="plasmid" evidence="1">
    <name>p29930</name>
</geneLocation>
<name>Q70W73_YEREN</name>
<keyword evidence="1" id="KW-0255">Endonuclease</keyword>
<accession>Q70W73</accession>
<dbReference type="PROSITE" id="PS51257">
    <property type="entry name" value="PROKAR_LIPOPROTEIN"/>
    <property type="match status" value="1"/>
</dbReference>
<keyword evidence="1" id="KW-0378">Hydrolase</keyword>
<proteinExistence type="predicted"/>